<dbReference type="EMBL" id="LKAM01000012">
    <property type="protein sequence ID" value="KUM46259.1"/>
    <property type="molecule type" value="Genomic_DNA"/>
</dbReference>
<geneLocation type="mitochondrion" evidence="1"/>
<sequence length="41" mass="4625">MDMELDLDLLPTPLQVVMGSLGQLDRSMNRSKLSYNELVSD</sequence>
<evidence type="ECO:0000313" key="1">
    <source>
        <dbReference type="EMBL" id="KUM46259.1"/>
    </source>
</evidence>
<keyword evidence="1" id="KW-0496">Mitochondrion</keyword>
<gene>
    <name evidence="1" type="ORF">ABT39_MTgene1765</name>
</gene>
<reference evidence="1" key="1">
    <citation type="journal article" date="2015" name="Genome Biol. Evol.">
        <title>Organellar Genomes of White Spruce (Picea glauca): Assembly and Annotation.</title>
        <authorList>
            <person name="Jackman S.D."/>
            <person name="Warren R.L."/>
            <person name="Gibb E.A."/>
            <person name="Vandervalk B.P."/>
            <person name="Mohamadi H."/>
            <person name="Chu J."/>
            <person name="Raymond A."/>
            <person name="Pleasance S."/>
            <person name="Coope R."/>
            <person name="Wildung M.R."/>
            <person name="Ritland C.E."/>
            <person name="Bousquet J."/>
            <person name="Jones S.J."/>
            <person name="Bohlmann J."/>
            <person name="Birol I."/>
        </authorList>
    </citation>
    <scope>NUCLEOTIDE SEQUENCE [LARGE SCALE GENOMIC DNA]</scope>
    <source>
        <tissue evidence="1">Flushing bud</tissue>
    </source>
</reference>
<organism evidence="1">
    <name type="scientific">Picea glauca</name>
    <name type="common">White spruce</name>
    <name type="synonym">Pinus glauca</name>
    <dbReference type="NCBI Taxonomy" id="3330"/>
    <lineage>
        <taxon>Eukaryota</taxon>
        <taxon>Viridiplantae</taxon>
        <taxon>Streptophyta</taxon>
        <taxon>Embryophyta</taxon>
        <taxon>Tracheophyta</taxon>
        <taxon>Spermatophyta</taxon>
        <taxon>Pinopsida</taxon>
        <taxon>Pinidae</taxon>
        <taxon>Conifers I</taxon>
        <taxon>Pinales</taxon>
        <taxon>Pinaceae</taxon>
        <taxon>Picea</taxon>
    </lineage>
</organism>
<accession>A0A101LVR4</accession>
<name>A0A101LVR4_PICGL</name>
<comment type="caution">
    <text evidence="1">The sequence shown here is derived from an EMBL/GenBank/DDBJ whole genome shotgun (WGS) entry which is preliminary data.</text>
</comment>
<proteinExistence type="predicted"/>
<protein>
    <submittedName>
        <fullName evidence="1">Uncharacterized protein</fullName>
    </submittedName>
</protein>
<dbReference type="AlphaFoldDB" id="A0A101LVR4"/>